<protein>
    <submittedName>
        <fullName evidence="2">Uncharacterized protein</fullName>
    </submittedName>
</protein>
<proteinExistence type="predicted"/>
<feature type="region of interest" description="Disordered" evidence="1">
    <location>
        <begin position="284"/>
        <end position="314"/>
    </location>
</feature>
<dbReference type="EMBL" id="CAMPGE010019410">
    <property type="protein sequence ID" value="CAI2377744.1"/>
    <property type="molecule type" value="Genomic_DNA"/>
</dbReference>
<gene>
    <name evidence="2" type="ORF">ECRASSUSDP1_LOCUS19133</name>
</gene>
<feature type="compositionally biased region" description="Polar residues" evidence="1">
    <location>
        <begin position="149"/>
        <end position="164"/>
    </location>
</feature>
<feature type="compositionally biased region" description="Low complexity" evidence="1">
    <location>
        <begin position="208"/>
        <end position="221"/>
    </location>
</feature>
<evidence type="ECO:0000313" key="3">
    <source>
        <dbReference type="Proteomes" id="UP001295684"/>
    </source>
</evidence>
<feature type="compositionally biased region" description="Pro residues" evidence="1">
    <location>
        <begin position="237"/>
        <end position="252"/>
    </location>
</feature>
<dbReference type="AlphaFoldDB" id="A0AAD1XRZ8"/>
<feature type="region of interest" description="Disordered" evidence="1">
    <location>
        <begin position="200"/>
        <end position="262"/>
    </location>
</feature>
<keyword evidence="3" id="KW-1185">Reference proteome</keyword>
<evidence type="ECO:0000256" key="1">
    <source>
        <dbReference type="SAM" id="MobiDB-lite"/>
    </source>
</evidence>
<evidence type="ECO:0000313" key="2">
    <source>
        <dbReference type="EMBL" id="CAI2377744.1"/>
    </source>
</evidence>
<sequence length="498" mass="55641">MPAQIKGLSFPKKILKRLKREATLLPFVNTPSDPTGMKRLDVPLRSMKTKAIRCPSNSFEMSSQAHSNRGIPKNISNYITKRMKKEGYLNSEISEASKKATGGSDRGSPYKKNVSTKYVGNLSNNVLDTPNIKLSIALNVQEEKDKNASRNPVDQSLDSRLKTPSSTVLYQPRLSYDFSSLNTDLKKSIDNQNRTVFVENNSESYQTSSYSGYPKSSISNPDPIPPPKITKSTSPKSPIPKSPLAPTTPLPNPITKHNSRLQNLSTLPKIPLAVLQSSYVRKSTALPSGPTASLQGALKTPGQESHRTPRLGPEQGHIFESLVRPRLGFVKEMLVMVRKKVKFQGKKEVLRLSKGRVKRFVVRRATLDKNTHAVGVMSECIRKIKEGSFGVAELDLLKGQKRLKNTALLKYVSGLMRLVHKPLNKLQIFKIEKSLSIIESHLSNNSHQRNSSLPTPKIHTKRYKSSSLYSKIATYSVSRPRELQKANYKKIKLPSIKH</sequence>
<reference evidence="2" key="1">
    <citation type="submission" date="2023-07" db="EMBL/GenBank/DDBJ databases">
        <authorList>
            <consortium name="AG Swart"/>
            <person name="Singh M."/>
            <person name="Singh A."/>
            <person name="Seah K."/>
            <person name="Emmerich C."/>
        </authorList>
    </citation>
    <scope>NUCLEOTIDE SEQUENCE</scope>
    <source>
        <strain evidence="2">DP1</strain>
    </source>
</reference>
<feature type="region of interest" description="Disordered" evidence="1">
    <location>
        <begin position="142"/>
        <end position="164"/>
    </location>
</feature>
<accession>A0AAD1XRZ8</accession>
<comment type="caution">
    <text evidence="2">The sequence shown here is derived from an EMBL/GenBank/DDBJ whole genome shotgun (WGS) entry which is preliminary data.</text>
</comment>
<dbReference type="Proteomes" id="UP001295684">
    <property type="component" value="Unassembled WGS sequence"/>
</dbReference>
<organism evidence="2 3">
    <name type="scientific">Euplotes crassus</name>
    <dbReference type="NCBI Taxonomy" id="5936"/>
    <lineage>
        <taxon>Eukaryota</taxon>
        <taxon>Sar</taxon>
        <taxon>Alveolata</taxon>
        <taxon>Ciliophora</taxon>
        <taxon>Intramacronucleata</taxon>
        <taxon>Spirotrichea</taxon>
        <taxon>Hypotrichia</taxon>
        <taxon>Euplotida</taxon>
        <taxon>Euplotidae</taxon>
        <taxon>Moneuplotes</taxon>
    </lineage>
</organism>
<name>A0AAD1XRZ8_EUPCR</name>